<feature type="domain" description="Response regulatory" evidence="2">
    <location>
        <begin position="10"/>
        <end position="150"/>
    </location>
</feature>
<evidence type="ECO:0000256" key="1">
    <source>
        <dbReference type="PROSITE-ProRule" id="PRU00169"/>
    </source>
</evidence>
<keyword evidence="1" id="KW-0597">Phosphoprotein</keyword>
<protein>
    <recommendedName>
        <fullName evidence="2">Response regulatory domain-containing protein</fullName>
    </recommendedName>
</protein>
<dbReference type="CDD" id="cd00156">
    <property type="entry name" value="REC"/>
    <property type="match status" value="1"/>
</dbReference>
<evidence type="ECO:0000313" key="4">
    <source>
        <dbReference type="Proteomes" id="UP000177140"/>
    </source>
</evidence>
<evidence type="ECO:0000259" key="2">
    <source>
        <dbReference type="PROSITE" id="PS50110"/>
    </source>
</evidence>
<proteinExistence type="predicted"/>
<comment type="caution">
    <text evidence="3">The sequence shown here is derived from an EMBL/GenBank/DDBJ whole genome shotgun (WGS) entry which is preliminary data.</text>
</comment>
<dbReference type="SUPFAM" id="SSF52172">
    <property type="entry name" value="CheY-like"/>
    <property type="match status" value="1"/>
</dbReference>
<dbReference type="GO" id="GO:0000160">
    <property type="term" value="P:phosphorelay signal transduction system"/>
    <property type="evidence" value="ECO:0007669"/>
    <property type="project" value="InterPro"/>
</dbReference>
<dbReference type="EMBL" id="MHTM01000032">
    <property type="protein sequence ID" value="OHA61619.1"/>
    <property type="molecule type" value="Genomic_DNA"/>
</dbReference>
<dbReference type="Proteomes" id="UP000177140">
    <property type="component" value="Unassembled WGS sequence"/>
</dbReference>
<feature type="modified residue" description="4-aspartylphosphate" evidence="1">
    <location>
        <position position="81"/>
    </location>
</feature>
<reference evidence="3 4" key="1">
    <citation type="journal article" date="2016" name="Nat. Commun.">
        <title>Thousands of microbial genomes shed light on interconnected biogeochemical processes in an aquifer system.</title>
        <authorList>
            <person name="Anantharaman K."/>
            <person name="Brown C.T."/>
            <person name="Hug L.A."/>
            <person name="Sharon I."/>
            <person name="Castelle C.J."/>
            <person name="Probst A.J."/>
            <person name="Thomas B.C."/>
            <person name="Singh A."/>
            <person name="Wilkins M.J."/>
            <person name="Karaoz U."/>
            <person name="Brodie E.L."/>
            <person name="Williams K.H."/>
            <person name="Hubbard S.S."/>
            <person name="Banfield J.F."/>
        </authorList>
    </citation>
    <scope>NUCLEOTIDE SEQUENCE [LARGE SCALE GENOMIC DNA]</scope>
</reference>
<dbReference type="InterPro" id="IPR001789">
    <property type="entry name" value="Sig_transdc_resp-reg_receiver"/>
</dbReference>
<dbReference type="Pfam" id="PF00072">
    <property type="entry name" value="Response_reg"/>
    <property type="match status" value="1"/>
</dbReference>
<dbReference type="AlphaFoldDB" id="A0A1G2QND0"/>
<dbReference type="PROSITE" id="PS50110">
    <property type="entry name" value="RESPONSE_REGULATORY"/>
    <property type="match status" value="1"/>
</dbReference>
<gene>
    <name evidence="3" type="ORF">A2556_00800</name>
</gene>
<evidence type="ECO:0000313" key="3">
    <source>
        <dbReference type="EMBL" id="OHA61619.1"/>
    </source>
</evidence>
<name>A0A1G2QND0_9BACT</name>
<dbReference type="InterPro" id="IPR011006">
    <property type="entry name" value="CheY-like_superfamily"/>
</dbReference>
<sequence>MKEKLIRKKTILVIEDERALLNVVNAKLGKKGFGVMTARSVDEVFNANLEKNDLGVIAASSIKQALEYLENLEKIDAVWLDHNLLGKENGLDFVKKLKANGGRWENIPIFVVSNTESSATIKSYVNLGVSKYYVKSNHRLDKIIEDINLSFK</sequence>
<dbReference type="SMART" id="SM00448">
    <property type="entry name" value="REC"/>
    <property type="match status" value="1"/>
</dbReference>
<accession>A0A1G2QND0</accession>
<dbReference type="Gene3D" id="3.40.50.2300">
    <property type="match status" value="1"/>
</dbReference>
<organism evidence="3 4">
    <name type="scientific">Candidatus Vogelbacteria bacterium RIFOXYD2_FULL_44_9</name>
    <dbReference type="NCBI Taxonomy" id="1802441"/>
    <lineage>
        <taxon>Bacteria</taxon>
        <taxon>Candidatus Vogeliibacteriota</taxon>
    </lineage>
</organism>